<keyword evidence="2" id="KW-1185">Reference proteome</keyword>
<protein>
    <submittedName>
        <fullName evidence="1">Uncharacterized protein</fullName>
    </submittedName>
</protein>
<dbReference type="Proteomes" id="UP000799776">
    <property type="component" value="Unassembled WGS sequence"/>
</dbReference>
<proteinExistence type="predicted"/>
<comment type="caution">
    <text evidence="1">The sequence shown here is derived from an EMBL/GenBank/DDBJ whole genome shotgun (WGS) entry which is preliminary data.</text>
</comment>
<organism evidence="1 2">
    <name type="scientific">Saccharata proteae CBS 121410</name>
    <dbReference type="NCBI Taxonomy" id="1314787"/>
    <lineage>
        <taxon>Eukaryota</taxon>
        <taxon>Fungi</taxon>
        <taxon>Dikarya</taxon>
        <taxon>Ascomycota</taxon>
        <taxon>Pezizomycotina</taxon>
        <taxon>Dothideomycetes</taxon>
        <taxon>Dothideomycetes incertae sedis</taxon>
        <taxon>Botryosphaeriales</taxon>
        <taxon>Saccharataceae</taxon>
        <taxon>Saccharata</taxon>
    </lineage>
</organism>
<dbReference type="EMBL" id="ML978711">
    <property type="protein sequence ID" value="KAF2091881.1"/>
    <property type="molecule type" value="Genomic_DNA"/>
</dbReference>
<name>A0A9P4HZ05_9PEZI</name>
<dbReference type="AlphaFoldDB" id="A0A9P4HZ05"/>
<accession>A0A9P4HZ05</accession>
<sequence>MHHLLGLPDELILNIMAFVGKGFLVEPEKLTISKEWYRFACEAVYNGQTLIDGEIDRFARLPENSIVKNLAINKLKRLQLRSTQGTGKPLDLAPIIQLASTAKNLSALRFEVTLNRTWYRIPTGPITIDDKKKALLSAVEAIIHEVEKMQSPTEADEDEISWLLDESKNLMTDIKESSTPFRPRGLAGRLADIDWVYHGTVRDVIWKPQIVQMLKPTITAHLTDLNLDTTGFLGNPISTQGLPPDVVHLCPAIAGRLTTLKRLELRLAYICPDVLSIDNVKEPLVLEKLVIHLLCFTYGSRRLLGTPGETFTRPRTICKVAHCDYLNPTPPGYDMEKTVLEHLKQGKMPKAKEIKMFQYNPIGHRVRCIDFLKKQQIVVKGEQYAFDLKVREINEHGIPTRPPIDQMVLPRNIVPR</sequence>
<gene>
    <name evidence="1" type="ORF">K490DRAFT_53054</name>
</gene>
<evidence type="ECO:0000313" key="2">
    <source>
        <dbReference type="Proteomes" id="UP000799776"/>
    </source>
</evidence>
<reference evidence="1" key="1">
    <citation type="journal article" date="2020" name="Stud. Mycol.">
        <title>101 Dothideomycetes genomes: a test case for predicting lifestyles and emergence of pathogens.</title>
        <authorList>
            <person name="Haridas S."/>
            <person name="Albert R."/>
            <person name="Binder M."/>
            <person name="Bloem J."/>
            <person name="Labutti K."/>
            <person name="Salamov A."/>
            <person name="Andreopoulos B."/>
            <person name="Baker S."/>
            <person name="Barry K."/>
            <person name="Bills G."/>
            <person name="Bluhm B."/>
            <person name="Cannon C."/>
            <person name="Castanera R."/>
            <person name="Culley D."/>
            <person name="Daum C."/>
            <person name="Ezra D."/>
            <person name="Gonzalez J."/>
            <person name="Henrissat B."/>
            <person name="Kuo A."/>
            <person name="Liang C."/>
            <person name="Lipzen A."/>
            <person name="Lutzoni F."/>
            <person name="Magnuson J."/>
            <person name="Mondo S."/>
            <person name="Nolan M."/>
            <person name="Ohm R."/>
            <person name="Pangilinan J."/>
            <person name="Park H.-J."/>
            <person name="Ramirez L."/>
            <person name="Alfaro M."/>
            <person name="Sun H."/>
            <person name="Tritt A."/>
            <person name="Yoshinaga Y."/>
            <person name="Zwiers L.-H."/>
            <person name="Turgeon B."/>
            <person name="Goodwin S."/>
            <person name="Spatafora J."/>
            <person name="Crous P."/>
            <person name="Grigoriev I."/>
        </authorList>
    </citation>
    <scope>NUCLEOTIDE SEQUENCE</scope>
    <source>
        <strain evidence="1">CBS 121410</strain>
    </source>
</reference>
<evidence type="ECO:0000313" key="1">
    <source>
        <dbReference type="EMBL" id="KAF2091881.1"/>
    </source>
</evidence>